<dbReference type="EMBL" id="HBUF01683309">
    <property type="protein sequence ID" value="CAG6792781.1"/>
    <property type="molecule type" value="Transcribed_RNA"/>
</dbReference>
<dbReference type="EMBL" id="HBUF01683308">
    <property type="protein sequence ID" value="CAG6792778.1"/>
    <property type="molecule type" value="Transcribed_RNA"/>
</dbReference>
<proteinExistence type="predicted"/>
<dbReference type="EMBL" id="HBUF01683310">
    <property type="protein sequence ID" value="CAG6792784.1"/>
    <property type="molecule type" value="Transcribed_RNA"/>
</dbReference>
<reference evidence="1" key="1">
    <citation type="submission" date="2021-05" db="EMBL/GenBank/DDBJ databases">
        <authorList>
            <person name="Alioto T."/>
            <person name="Alioto T."/>
            <person name="Gomez Garrido J."/>
        </authorList>
    </citation>
    <scope>NUCLEOTIDE SEQUENCE</scope>
</reference>
<accession>A0A8D9BWL6</accession>
<dbReference type="AlphaFoldDB" id="A0A8D9BWL6"/>
<name>A0A8D9BWL6_9HEMI</name>
<protein>
    <submittedName>
        <fullName evidence="1">Uncharacterized protein</fullName>
    </submittedName>
</protein>
<evidence type="ECO:0000313" key="1">
    <source>
        <dbReference type="EMBL" id="CAG6792784.1"/>
    </source>
</evidence>
<organism evidence="1">
    <name type="scientific">Cacopsylla melanoneura</name>
    <dbReference type="NCBI Taxonomy" id="428564"/>
    <lineage>
        <taxon>Eukaryota</taxon>
        <taxon>Metazoa</taxon>
        <taxon>Ecdysozoa</taxon>
        <taxon>Arthropoda</taxon>
        <taxon>Hexapoda</taxon>
        <taxon>Insecta</taxon>
        <taxon>Pterygota</taxon>
        <taxon>Neoptera</taxon>
        <taxon>Paraneoptera</taxon>
        <taxon>Hemiptera</taxon>
        <taxon>Sternorrhyncha</taxon>
        <taxon>Psylloidea</taxon>
        <taxon>Psyllidae</taxon>
        <taxon>Psyllinae</taxon>
        <taxon>Cacopsylla</taxon>
    </lineage>
</organism>
<sequence length="136" mass="15001">MHPLSNNALPCSLKFAAFSSFGHNFSTKVLIITLGSYRIVLPTLTLGIPPTIPRAVLQTVHSLREATHFLQKVCPHCTVTGLIRSPRQKLQARSSTGLSLGVPVASLEYRLMIVSRKVSVVYFSFSRGIFPMILLH</sequence>